<keyword evidence="2" id="KW-1185">Reference proteome</keyword>
<accession>A0A239FTY7</accession>
<organism evidence="1 2">
    <name type="scientific">Actinoplanes regularis</name>
    <dbReference type="NCBI Taxonomy" id="52697"/>
    <lineage>
        <taxon>Bacteria</taxon>
        <taxon>Bacillati</taxon>
        <taxon>Actinomycetota</taxon>
        <taxon>Actinomycetes</taxon>
        <taxon>Micromonosporales</taxon>
        <taxon>Micromonosporaceae</taxon>
        <taxon>Actinoplanes</taxon>
    </lineage>
</organism>
<dbReference type="OrthoDB" id="3540741at2"/>
<protein>
    <submittedName>
        <fullName evidence="1">Uncharacterized protein</fullName>
    </submittedName>
</protein>
<dbReference type="RefSeq" id="WP_089297554.1">
    <property type="nucleotide sequence ID" value="NZ_BOMU01000086.1"/>
</dbReference>
<evidence type="ECO:0000313" key="1">
    <source>
        <dbReference type="EMBL" id="SNS60255.1"/>
    </source>
</evidence>
<dbReference type="Proteomes" id="UP000198415">
    <property type="component" value="Unassembled WGS sequence"/>
</dbReference>
<sequence>MSYAGRIRPVLDRVYVGARSSGRDRVLAVYAEHDLRPGFESSFYFGLLARPMPAESFAAATTYSGADMATQVEQGTAVVDADGTWRLTDRGRAVALAVQRALGEAAAERWNPGPPFDSVLPGPAALPRLADLVGRLLAAGQATGGPAFRALTPVYEPVDASPAVRLTTRLGALRHHRADAHRAAWQAAGLTLEQLRALPAGPERQAIEDETNRRDEPIYQVLDQEERIELLAGLGALP</sequence>
<proteinExistence type="predicted"/>
<dbReference type="AlphaFoldDB" id="A0A239FTY7"/>
<reference evidence="1 2" key="1">
    <citation type="submission" date="2017-06" db="EMBL/GenBank/DDBJ databases">
        <authorList>
            <person name="Kim H.J."/>
            <person name="Triplett B.A."/>
        </authorList>
    </citation>
    <scope>NUCLEOTIDE SEQUENCE [LARGE SCALE GENOMIC DNA]</scope>
    <source>
        <strain evidence="1 2">DSM 43151</strain>
    </source>
</reference>
<dbReference type="EMBL" id="FZNR01000019">
    <property type="protein sequence ID" value="SNS60255.1"/>
    <property type="molecule type" value="Genomic_DNA"/>
</dbReference>
<evidence type="ECO:0000313" key="2">
    <source>
        <dbReference type="Proteomes" id="UP000198415"/>
    </source>
</evidence>
<name>A0A239FTY7_9ACTN</name>
<gene>
    <name evidence="1" type="ORF">SAMN06264365_11946</name>
</gene>